<dbReference type="EMBL" id="LXQA010867043">
    <property type="protein sequence ID" value="MCI74751.1"/>
    <property type="molecule type" value="Genomic_DNA"/>
</dbReference>
<proteinExistence type="predicted"/>
<name>A0A392UMG2_9FABA</name>
<feature type="region of interest" description="Disordered" evidence="1">
    <location>
        <begin position="1"/>
        <end position="31"/>
    </location>
</feature>
<evidence type="ECO:0000256" key="1">
    <source>
        <dbReference type="SAM" id="MobiDB-lite"/>
    </source>
</evidence>
<dbReference type="AlphaFoldDB" id="A0A392UMG2"/>
<dbReference type="Proteomes" id="UP000265520">
    <property type="component" value="Unassembled WGS sequence"/>
</dbReference>
<organism evidence="2 3">
    <name type="scientific">Trifolium medium</name>
    <dbReference type="NCBI Taxonomy" id="97028"/>
    <lineage>
        <taxon>Eukaryota</taxon>
        <taxon>Viridiplantae</taxon>
        <taxon>Streptophyta</taxon>
        <taxon>Embryophyta</taxon>
        <taxon>Tracheophyta</taxon>
        <taxon>Spermatophyta</taxon>
        <taxon>Magnoliopsida</taxon>
        <taxon>eudicotyledons</taxon>
        <taxon>Gunneridae</taxon>
        <taxon>Pentapetalae</taxon>
        <taxon>rosids</taxon>
        <taxon>fabids</taxon>
        <taxon>Fabales</taxon>
        <taxon>Fabaceae</taxon>
        <taxon>Papilionoideae</taxon>
        <taxon>50 kb inversion clade</taxon>
        <taxon>NPAAA clade</taxon>
        <taxon>Hologalegina</taxon>
        <taxon>IRL clade</taxon>
        <taxon>Trifolieae</taxon>
        <taxon>Trifolium</taxon>
    </lineage>
</organism>
<sequence length="31" mass="3429">MAEVVTTQQDHQENVLPVSASTEKGKQVMNE</sequence>
<comment type="caution">
    <text evidence="2">The sequence shown here is derived from an EMBL/GenBank/DDBJ whole genome shotgun (WGS) entry which is preliminary data.</text>
</comment>
<protein>
    <submittedName>
        <fullName evidence="2">Uncharacterized protein</fullName>
    </submittedName>
</protein>
<evidence type="ECO:0000313" key="2">
    <source>
        <dbReference type="EMBL" id="MCI74751.1"/>
    </source>
</evidence>
<evidence type="ECO:0000313" key="3">
    <source>
        <dbReference type="Proteomes" id="UP000265520"/>
    </source>
</evidence>
<keyword evidence="3" id="KW-1185">Reference proteome</keyword>
<feature type="non-terminal residue" evidence="2">
    <location>
        <position position="31"/>
    </location>
</feature>
<accession>A0A392UMG2</accession>
<reference evidence="2 3" key="1">
    <citation type="journal article" date="2018" name="Front. Plant Sci.">
        <title>Red Clover (Trifolium pratense) and Zigzag Clover (T. medium) - A Picture of Genomic Similarities and Differences.</title>
        <authorList>
            <person name="Dluhosova J."/>
            <person name="Istvanek J."/>
            <person name="Nedelnik J."/>
            <person name="Repkova J."/>
        </authorList>
    </citation>
    <scope>NUCLEOTIDE SEQUENCE [LARGE SCALE GENOMIC DNA]</scope>
    <source>
        <strain evidence="3">cv. 10/8</strain>
        <tissue evidence="2">Leaf</tissue>
    </source>
</reference>